<dbReference type="EMBL" id="FKBS01000006">
    <property type="protein sequence ID" value="SAH86985.1"/>
    <property type="molecule type" value="Genomic_DNA"/>
</dbReference>
<dbReference type="HAMAP" id="MF_00333">
    <property type="entry name" value="Coprogen_oxidas"/>
    <property type="match status" value="1"/>
</dbReference>
<proteinExistence type="inferred from homology"/>
<comment type="subcellular location">
    <subcellularLocation>
        <location evidence="1 11">Cytoplasm</location>
    </subcellularLocation>
</comment>
<evidence type="ECO:0000313" key="13">
    <source>
        <dbReference type="Proteomes" id="UP000077037"/>
    </source>
</evidence>
<feature type="binding site" evidence="11">
    <location>
        <position position="135"/>
    </location>
    <ligand>
        <name>a divalent metal cation</name>
        <dbReference type="ChEBI" id="CHEBI:60240"/>
    </ligand>
</feature>
<dbReference type="UniPathway" id="UPA00251">
    <property type="reaction ID" value="UER00322"/>
</dbReference>
<evidence type="ECO:0000256" key="6">
    <source>
        <dbReference type="ARBA" id="ARBA00023002"/>
    </source>
</evidence>
<comment type="catalytic activity">
    <reaction evidence="9 11">
        <text>coproporphyrinogen III + O2 + 2 H(+) = protoporphyrinogen IX + 2 CO2 + 2 H2O</text>
        <dbReference type="Rhea" id="RHEA:18257"/>
        <dbReference type="ChEBI" id="CHEBI:15377"/>
        <dbReference type="ChEBI" id="CHEBI:15378"/>
        <dbReference type="ChEBI" id="CHEBI:15379"/>
        <dbReference type="ChEBI" id="CHEBI:16526"/>
        <dbReference type="ChEBI" id="CHEBI:57307"/>
        <dbReference type="ChEBI" id="CHEBI:57309"/>
        <dbReference type="EC" id="1.3.3.3"/>
    </reaction>
</comment>
<dbReference type="SUPFAM" id="SSF102886">
    <property type="entry name" value="Coproporphyrinogen III oxidase"/>
    <property type="match status" value="1"/>
</dbReference>
<evidence type="ECO:0000256" key="7">
    <source>
        <dbReference type="ARBA" id="ARBA00023133"/>
    </source>
</evidence>
<keyword evidence="8 11" id="KW-0627">Porphyrin biosynthesis</keyword>
<keyword evidence="6 11" id="KW-0560">Oxidoreductase</keyword>
<feature type="binding site" evidence="11">
    <location>
        <position position="204"/>
    </location>
    <ligand>
        <name>a divalent metal cation</name>
        <dbReference type="ChEBI" id="CHEBI:60240"/>
    </ligand>
</feature>
<keyword evidence="11" id="KW-0479">Metal-binding</keyword>
<accession>A0A157KRB0</accession>
<evidence type="ECO:0000256" key="10">
    <source>
        <dbReference type="ARBA" id="ARBA00059657"/>
    </source>
</evidence>
<dbReference type="OrthoDB" id="9777553at2"/>
<evidence type="ECO:0000256" key="3">
    <source>
        <dbReference type="ARBA" id="ARBA00010644"/>
    </source>
</evidence>
<evidence type="ECO:0000256" key="5">
    <source>
        <dbReference type="ARBA" id="ARBA00022490"/>
    </source>
</evidence>
<dbReference type="Gene3D" id="3.40.1500.10">
    <property type="entry name" value="Coproporphyrinogen III oxidase, aerobic"/>
    <property type="match status" value="1"/>
</dbReference>
<organism evidence="12 13">
    <name type="scientific">Bordetella ansorpii</name>
    <dbReference type="NCBI Taxonomy" id="288768"/>
    <lineage>
        <taxon>Bacteria</taxon>
        <taxon>Pseudomonadati</taxon>
        <taxon>Pseudomonadota</taxon>
        <taxon>Betaproteobacteria</taxon>
        <taxon>Burkholderiales</taxon>
        <taxon>Alcaligenaceae</taxon>
        <taxon>Bordetella</taxon>
    </lineage>
</organism>
<dbReference type="PROSITE" id="PS01021">
    <property type="entry name" value="COPROGEN_OXIDASE"/>
    <property type="match status" value="1"/>
</dbReference>
<evidence type="ECO:0000256" key="11">
    <source>
        <dbReference type="HAMAP-Rule" id="MF_00333"/>
    </source>
</evidence>
<dbReference type="GO" id="GO:0006782">
    <property type="term" value="P:protoporphyrinogen IX biosynthetic process"/>
    <property type="evidence" value="ECO:0007669"/>
    <property type="project" value="UniProtKB-UniRule"/>
</dbReference>
<evidence type="ECO:0000256" key="8">
    <source>
        <dbReference type="ARBA" id="ARBA00023244"/>
    </source>
</evidence>
<evidence type="ECO:0000256" key="1">
    <source>
        <dbReference type="ARBA" id="ARBA00004496"/>
    </source>
</evidence>
<evidence type="ECO:0000256" key="2">
    <source>
        <dbReference type="ARBA" id="ARBA00005168"/>
    </source>
</evidence>
<keyword evidence="7 11" id="KW-0350">Heme biosynthesis</keyword>
<dbReference type="GO" id="GO:0042803">
    <property type="term" value="F:protein homodimerization activity"/>
    <property type="evidence" value="ECO:0007669"/>
    <property type="project" value="UniProtKB-UniRule"/>
</dbReference>
<dbReference type="PANTHER" id="PTHR10755:SF0">
    <property type="entry name" value="OXYGEN-DEPENDENT COPROPORPHYRINOGEN-III OXIDASE, MITOCHONDRIAL"/>
    <property type="match status" value="1"/>
</dbReference>
<feature type="region of interest" description="Important for dimerization" evidence="11">
    <location>
        <begin position="269"/>
        <end position="304"/>
    </location>
</feature>
<dbReference type="InterPro" id="IPR001260">
    <property type="entry name" value="Coprogen_oxidase_aer"/>
</dbReference>
<dbReference type="AlphaFoldDB" id="A0A157KRB0"/>
<comment type="function">
    <text evidence="10 11">Involved in the heme biosynthesis. Catalyzes the aerobic oxidative decarboxylation of propionate groups of rings A and B of coproporphyrinogen-III to yield the vinyl groups in protoporphyrinogen-IX.</text>
</comment>
<dbReference type="GO" id="GO:0004109">
    <property type="term" value="F:coproporphyrinogen oxidase activity"/>
    <property type="evidence" value="ECO:0007669"/>
    <property type="project" value="UniProtKB-UniRule"/>
</dbReference>
<evidence type="ECO:0000256" key="4">
    <source>
        <dbReference type="ARBA" id="ARBA00011738"/>
    </source>
</evidence>
<feature type="binding site" evidence="11">
    <location>
        <position position="125"/>
    </location>
    <ligand>
        <name>a divalent metal cation</name>
        <dbReference type="ChEBI" id="CHEBI:60240"/>
    </ligand>
</feature>
<comment type="pathway">
    <text evidence="2 11">Porphyrin-containing compound metabolism; protoporphyrin-IX biosynthesis; protoporphyrinogen-IX from coproporphyrinogen-III (O2 route): step 1/1.</text>
</comment>
<feature type="binding site" evidence="11">
    <location>
        <position position="121"/>
    </location>
    <ligand>
        <name>substrate</name>
    </ligand>
</feature>
<feature type="site" description="Important for dimerization" evidence="11">
    <location>
        <position position="204"/>
    </location>
</feature>
<comment type="cofactor">
    <cofactor evidence="11">
        <name>a divalent metal cation</name>
        <dbReference type="ChEBI" id="CHEBI:60240"/>
    </cofactor>
</comment>
<comment type="similarity">
    <text evidence="3 11">Belongs to the aerobic coproporphyrinogen-III oxidase family.</text>
</comment>
<dbReference type="Proteomes" id="UP000077037">
    <property type="component" value="Unassembled WGS sequence"/>
</dbReference>
<dbReference type="PIRSF" id="PIRSF000166">
    <property type="entry name" value="Coproporphyri_ox"/>
    <property type="match status" value="1"/>
</dbReference>
<dbReference type="PRINTS" id="PR00073">
    <property type="entry name" value="COPRGNOXDASE"/>
</dbReference>
<feature type="binding site" evidence="11">
    <location>
        <begin position="137"/>
        <end position="139"/>
    </location>
    <ligand>
        <name>substrate</name>
    </ligand>
</feature>
<gene>
    <name evidence="12" type="primary">hemF_1</name>
    <name evidence="11" type="synonym">hemF</name>
    <name evidence="12" type="ORF">SAMEA1982600_00459</name>
</gene>
<dbReference type="InterPro" id="IPR018375">
    <property type="entry name" value="Coprogen_oxidase_CS"/>
</dbReference>
<protein>
    <recommendedName>
        <fullName evidence="11">Oxygen-dependent coproporphyrinogen-III oxidase</fullName>
        <shortName evidence="11">CPO</shortName>
        <shortName evidence="11">Coprogen oxidase</shortName>
        <shortName evidence="11">Coproporphyrinogenase</shortName>
        <ecNumber evidence="11">1.3.3.3</ecNumber>
    </recommendedName>
</protein>
<comment type="subunit">
    <text evidence="4 11">Homodimer.</text>
</comment>
<dbReference type="GO" id="GO:0005737">
    <property type="term" value="C:cytoplasm"/>
    <property type="evidence" value="ECO:0007669"/>
    <property type="project" value="UniProtKB-SubCell"/>
</dbReference>
<dbReference type="EC" id="1.3.3.3" evidence="11"/>
<feature type="binding site" evidence="11">
    <location>
        <position position="174"/>
    </location>
    <ligand>
        <name>a divalent metal cation</name>
        <dbReference type="ChEBI" id="CHEBI:60240"/>
    </ligand>
</feature>
<dbReference type="FunFam" id="3.40.1500.10:FF:000001">
    <property type="entry name" value="Oxygen-dependent coproporphyrinogen-III oxidase"/>
    <property type="match status" value="1"/>
</dbReference>
<evidence type="ECO:0000313" key="12">
    <source>
        <dbReference type="EMBL" id="SAH86985.1"/>
    </source>
</evidence>
<feature type="active site" description="Proton donor" evidence="11">
    <location>
        <position position="135"/>
    </location>
</feature>
<dbReference type="NCBIfam" id="NF003727">
    <property type="entry name" value="PRK05330.1"/>
    <property type="match status" value="1"/>
</dbReference>
<sequence length="333" mass="37570">MAFPLPEQAYHAASRRITPFTSAADETIDVLAVRGYLVDLQQRIVAALSEFDGERFEVDEWARPAGEALRGQGRSCVIENGQFFERGGVNFSHVHGDALPPSASAGRSHLAGRAFEAMGVSLVLHPRNPYCPTVHMNVRLFCAQAKGHPPVWWFGGGMDLTPHYGFEDDARHFHRACRDALLPYGADLYRSFKLWCDDYFYLPHRGEPRGVGGIFFDDFCELGFDDDFAMLRSVGDAFLGAYLPIAKLRRDTPYGQRERDFQAYRRGRYVEFNLVLDRGTLFGLQSGGRTESILMSMPPTAAWRYAWQPEPGSAEARLYADFLVRRDWLVGGR</sequence>
<reference evidence="12 13" key="1">
    <citation type="submission" date="2016-03" db="EMBL/GenBank/DDBJ databases">
        <authorList>
            <consortium name="Pathogen Informatics"/>
        </authorList>
    </citation>
    <scope>NUCLEOTIDE SEQUENCE [LARGE SCALE GENOMIC DNA]</scope>
    <source>
        <strain evidence="12 13">NCTC13364</strain>
    </source>
</reference>
<dbReference type="PANTHER" id="PTHR10755">
    <property type="entry name" value="COPROPORPHYRINOGEN III OXIDASE, MITOCHONDRIAL"/>
    <property type="match status" value="1"/>
</dbReference>
<feature type="binding site" evidence="11">
    <location>
        <begin position="287"/>
        <end position="289"/>
    </location>
    <ligand>
        <name>substrate</name>
    </ligand>
</feature>
<dbReference type="InterPro" id="IPR036406">
    <property type="entry name" value="Coprogen_oxidase_aer_sf"/>
</dbReference>
<dbReference type="GO" id="GO:0046872">
    <property type="term" value="F:metal ion binding"/>
    <property type="evidence" value="ECO:0007669"/>
    <property type="project" value="UniProtKB-KW"/>
</dbReference>
<dbReference type="Pfam" id="PF01218">
    <property type="entry name" value="Coprogen_oxidas"/>
    <property type="match status" value="1"/>
</dbReference>
<keyword evidence="5 11" id="KW-0963">Cytoplasm</keyword>
<evidence type="ECO:0000256" key="9">
    <source>
        <dbReference type="ARBA" id="ARBA00049102"/>
    </source>
</evidence>
<name>A0A157KRB0_9BORD</name>